<evidence type="ECO:0000313" key="1">
    <source>
        <dbReference type="EMBL" id="CDH43130.1"/>
    </source>
</evidence>
<proteinExistence type="predicted"/>
<reference evidence="1 2" key="1">
    <citation type="journal article" date="2014" name="ISME J.">
        <title>Candidatus Competibacter-lineage genomes retrieved from metagenomes reveal functional metabolic diversity.</title>
        <authorList>
            <person name="McIlroy S.J."/>
            <person name="Albertsen M."/>
            <person name="Andresen E.K."/>
            <person name="Saunders A.M."/>
            <person name="Kristiansen R."/>
            <person name="Stokholm-Bjerregaard M."/>
            <person name="Nielsen K.L."/>
            <person name="Nielsen P.H."/>
        </authorList>
    </citation>
    <scope>NUCLEOTIDE SEQUENCE [LARGE SCALE GENOMIC DNA]</scope>
    <source>
        <strain evidence="1 2">Run_B_J11</strain>
    </source>
</reference>
<evidence type="ECO:0000313" key="2">
    <source>
        <dbReference type="Proteomes" id="UP000019184"/>
    </source>
</evidence>
<dbReference type="RefSeq" id="WP_034430085.1">
    <property type="nucleotide sequence ID" value="NZ_CBTK010000008.1"/>
</dbReference>
<comment type="caution">
    <text evidence="1">The sequence shown here is derived from an EMBL/GenBank/DDBJ whole genome shotgun (WGS) entry which is preliminary data.</text>
</comment>
<sequence length="110" mass="12278">MPTKHKSSDIAVKFPVTDADWDALIAVAPDSVDDPDMRPIDWSNQDFRFPSFPRQRESSKPLKKLDTRFRGYDEFKGLGESPANATVTLGGGIEATLNALRRARGSQRSR</sequence>
<protein>
    <submittedName>
        <fullName evidence="1">Uncharacterized protein</fullName>
    </submittedName>
</protein>
<dbReference type="EMBL" id="CBTK010000008">
    <property type="protein sequence ID" value="CDH43130.1"/>
    <property type="molecule type" value="Genomic_DNA"/>
</dbReference>
<organism evidence="1 2">
    <name type="scientific">Candidatus Contendobacter odensis Run_B_J11</name>
    <dbReference type="NCBI Taxonomy" id="1400861"/>
    <lineage>
        <taxon>Bacteria</taxon>
        <taxon>Pseudomonadati</taxon>
        <taxon>Pseudomonadota</taxon>
        <taxon>Gammaproteobacteria</taxon>
        <taxon>Candidatus Competibacteraceae</taxon>
        <taxon>Candidatus Contendibacter</taxon>
    </lineage>
</organism>
<accession>A0A7U7G7U9</accession>
<dbReference type="Proteomes" id="UP000019184">
    <property type="component" value="Unassembled WGS sequence"/>
</dbReference>
<name>A0A7U7G7U9_9GAMM</name>
<keyword evidence="2" id="KW-1185">Reference proteome</keyword>
<gene>
    <name evidence="1" type="ORF">BN874_1050005</name>
</gene>
<dbReference type="AlphaFoldDB" id="A0A7U7G7U9"/>